<evidence type="ECO:0000313" key="4">
    <source>
        <dbReference type="Proteomes" id="UP000019678"/>
    </source>
</evidence>
<keyword evidence="4" id="KW-1185">Reference proteome</keyword>
<name>A0A017T4F0_9BACT</name>
<accession>A0A017T4F0</accession>
<dbReference type="InterPro" id="IPR014044">
    <property type="entry name" value="CAP_dom"/>
</dbReference>
<dbReference type="InterPro" id="IPR001283">
    <property type="entry name" value="CRISP-related"/>
</dbReference>
<dbReference type="EMBL" id="ASRX01000038">
    <property type="protein sequence ID" value="EYF04089.1"/>
    <property type="molecule type" value="Genomic_DNA"/>
</dbReference>
<dbReference type="PRINTS" id="PR00837">
    <property type="entry name" value="V5TPXLIKE"/>
</dbReference>
<dbReference type="Gene3D" id="3.40.33.10">
    <property type="entry name" value="CAP"/>
    <property type="match status" value="1"/>
</dbReference>
<feature type="domain" description="SCP" evidence="2">
    <location>
        <begin position="47"/>
        <end position="185"/>
    </location>
</feature>
<reference evidence="3 4" key="1">
    <citation type="submission" date="2013-05" db="EMBL/GenBank/DDBJ databases">
        <title>Genome assembly of Chondromyces apiculatus DSM 436.</title>
        <authorList>
            <person name="Sharma G."/>
            <person name="Khatri I."/>
            <person name="Kaur C."/>
            <person name="Mayilraj S."/>
            <person name="Subramanian S."/>
        </authorList>
    </citation>
    <scope>NUCLEOTIDE SEQUENCE [LARGE SCALE GENOMIC DNA]</scope>
    <source>
        <strain evidence="3 4">DSM 436</strain>
    </source>
</reference>
<evidence type="ECO:0000313" key="3">
    <source>
        <dbReference type="EMBL" id="EYF04089.1"/>
    </source>
</evidence>
<dbReference type="InterPro" id="IPR018244">
    <property type="entry name" value="Allrgn_V5/Tpx1_CS"/>
</dbReference>
<protein>
    <submittedName>
        <fullName evidence="3">Putative type-1 pathogenesis-related protein</fullName>
    </submittedName>
</protein>
<dbReference type="SUPFAM" id="SSF55797">
    <property type="entry name" value="PR-1-like"/>
    <property type="match status" value="1"/>
</dbReference>
<dbReference type="Pfam" id="PF00188">
    <property type="entry name" value="CAP"/>
    <property type="match status" value="1"/>
</dbReference>
<organism evidence="3 4">
    <name type="scientific">Chondromyces apiculatus DSM 436</name>
    <dbReference type="NCBI Taxonomy" id="1192034"/>
    <lineage>
        <taxon>Bacteria</taxon>
        <taxon>Pseudomonadati</taxon>
        <taxon>Myxococcota</taxon>
        <taxon>Polyangia</taxon>
        <taxon>Polyangiales</taxon>
        <taxon>Polyangiaceae</taxon>
        <taxon>Chondromyces</taxon>
    </lineage>
</organism>
<comment type="caution">
    <text evidence="3">The sequence shown here is derived from an EMBL/GenBank/DDBJ whole genome shotgun (WGS) entry which is preliminary data.</text>
</comment>
<dbReference type="PANTHER" id="PTHR10334">
    <property type="entry name" value="CYSTEINE-RICH SECRETORY PROTEIN-RELATED"/>
    <property type="match status" value="1"/>
</dbReference>
<dbReference type="InterPro" id="IPR035940">
    <property type="entry name" value="CAP_sf"/>
</dbReference>
<feature type="compositionally biased region" description="Acidic residues" evidence="1">
    <location>
        <begin position="11"/>
        <end position="20"/>
    </location>
</feature>
<dbReference type="GO" id="GO:0005576">
    <property type="term" value="C:extracellular region"/>
    <property type="evidence" value="ECO:0007669"/>
    <property type="project" value="InterPro"/>
</dbReference>
<proteinExistence type="predicted"/>
<dbReference type="Proteomes" id="UP000019678">
    <property type="component" value="Unassembled WGS sequence"/>
</dbReference>
<dbReference type="PROSITE" id="PS01009">
    <property type="entry name" value="CRISP_1"/>
    <property type="match status" value="1"/>
</dbReference>
<sequence length="189" mass="19569">MLAPGCSSDDGGNDGGDDSGDGNGDGTTTGNGETVWNGDTNGADEPANLEGITELHNAARATVSPPAATPIPPLVWSHDVASVAQAHAAKCTFEHSGNPYGENIYASSGNSTPDKVVGSWVSEKENYDYASNGCSDVCGHYTQVVWAASERLGCGMSACTDNGPFGDGPWEMWVCNYDPPGNFNGQKPY</sequence>
<dbReference type="AlphaFoldDB" id="A0A017T4F0"/>
<dbReference type="SMART" id="SM00198">
    <property type="entry name" value="SCP"/>
    <property type="match status" value="1"/>
</dbReference>
<dbReference type="eggNOG" id="COG2340">
    <property type="taxonomic scope" value="Bacteria"/>
</dbReference>
<feature type="region of interest" description="Disordered" evidence="1">
    <location>
        <begin position="1"/>
        <end position="47"/>
    </location>
</feature>
<gene>
    <name evidence="3" type="ORF">CAP_4772</name>
</gene>
<evidence type="ECO:0000259" key="2">
    <source>
        <dbReference type="SMART" id="SM00198"/>
    </source>
</evidence>
<evidence type="ECO:0000256" key="1">
    <source>
        <dbReference type="SAM" id="MobiDB-lite"/>
    </source>
</evidence>
<dbReference type="STRING" id="1192034.CAP_4772"/>